<dbReference type="Gene3D" id="3.80.10.10">
    <property type="entry name" value="Ribonuclease Inhibitor"/>
    <property type="match status" value="1"/>
</dbReference>
<dbReference type="InterPro" id="IPR056789">
    <property type="entry name" value="LRR_R13L1-DRL21"/>
</dbReference>
<dbReference type="Pfam" id="PF25019">
    <property type="entry name" value="LRR_R13L1-DRL21"/>
    <property type="match status" value="1"/>
</dbReference>
<name>A0A835HF22_9MAGN</name>
<organism evidence="2 3">
    <name type="scientific">Coptis chinensis</name>
    <dbReference type="NCBI Taxonomy" id="261450"/>
    <lineage>
        <taxon>Eukaryota</taxon>
        <taxon>Viridiplantae</taxon>
        <taxon>Streptophyta</taxon>
        <taxon>Embryophyta</taxon>
        <taxon>Tracheophyta</taxon>
        <taxon>Spermatophyta</taxon>
        <taxon>Magnoliopsida</taxon>
        <taxon>Ranunculales</taxon>
        <taxon>Ranunculaceae</taxon>
        <taxon>Coptidoideae</taxon>
        <taxon>Coptis</taxon>
    </lineage>
</organism>
<dbReference type="OrthoDB" id="2973320at2759"/>
<sequence length="201" mass="23072">MTNLRGSLRIVKLENALSVEDAEEVALYDKPYLHKLELQWSYPCLEAVDVLEGLEPHRNLSLHVGEMDTLKKVDAWFCGGGRTKGFPKLETLNFDRIPSLEEWTAVEENAMSCLHRLTIVDCPNLVKLPEISNLKSLQHFEIILCFKLPSFSEKRLPASLQTLVITDCPELSVRCQREGIDWPQISDVPNIWIDYKKISMY</sequence>
<proteinExistence type="predicted"/>
<reference evidence="2 3" key="1">
    <citation type="submission" date="2020-10" db="EMBL/GenBank/DDBJ databases">
        <title>The Coptis chinensis genome and diversification of protoberbering-type alkaloids.</title>
        <authorList>
            <person name="Wang B."/>
            <person name="Shu S."/>
            <person name="Song C."/>
            <person name="Liu Y."/>
        </authorList>
    </citation>
    <scope>NUCLEOTIDE SEQUENCE [LARGE SCALE GENOMIC DNA]</scope>
    <source>
        <strain evidence="2">HL-2020</strain>
        <tissue evidence="2">Leaf</tissue>
    </source>
</reference>
<dbReference type="InterPro" id="IPR032675">
    <property type="entry name" value="LRR_dom_sf"/>
</dbReference>
<dbReference type="PANTHER" id="PTHR47186">
    <property type="entry name" value="LEUCINE-RICH REPEAT-CONTAINING PROTEIN 57"/>
    <property type="match status" value="1"/>
</dbReference>
<gene>
    <name evidence="2" type="ORF">IFM89_015756</name>
</gene>
<dbReference type="PANTHER" id="PTHR47186:SF3">
    <property type="entry name" value="OS09G0267800 PROTEIN"/>
    <property type="match status" value="1"/>
</dbReference>
<dbReference type="Proteomes" id="UP000631114">
    <property type="component" value="Unassembled WGS sequence"/>
</dbReference>
<evidence type="ECO:0000313" key="2">
    <source>
        <dbReference type="EMBL" id="KAF9597092.1"/>
    </source>
</evidence>
<dbReference type="AlphaFoldDB" id="A0A835HF22"/>
<comment type="caution">
    <text evidence="2">The sequence shown here is derived from an EMBL/GenBank/DDBJ whole genome shotgun (WGS) entry which is preliminary data.</text>
</comment>
<accession>A0A835HF22</accession>
<evidence type="ECO:0000313" key="3">
    <source>
        <dbReference type="Proteomes" id="UP000631114"/>
    </source>
</evidence>
<feature type="domain" description="R13L1/DRL21-like LRR repeat region" evidence="1">
    <location>
        <begin position="1"/>
        <end position="104"/>
    </location>
</feature>
<keyword evidence="3" id="KW-1185">Reference proteome</keyword>
<evidence type="ECO:0000259" key="1">
    <source>
        <dbReference type="Pfam" id="PF25019"/>
    </source>
</evidence>
<protein>
    <recommendedName>
        <fullName evidence="1">R13L1/DRL21-like LRR repeat region domain-containing protein</fullName>
    </recommendedName>
</protein>
<dbReference type="EMBL" id="JADFTS010000007">
    <property type="protein sequence ID" value="KAF9597092.1"/>
    <property type="molecule type" value="Genomic_DNA"/>
</dbReference>
<dbReference type="SUPFAM" id="SSF52058">
    <property type="entry name" value="L domain-like"/>
    <property type="match status" value="1"/>
</dbReference>